<dbReference type="Proteomes" id="UP000009026">
    <property type="component" value="Chromosome"/>
</dbReference>
<keyword evidence="3" id="KW-1185">Reference proteome</keyword>
<proteinExistence type="predicted"/>
<feature type="compositionally biased region" description="Basic and acidic residues" evidence="1">
    <location>
        <begin position="28"/>
        <end position="44"/>
    </location>
</feature>
<evidence type="ECO:0000313" key="2">
    <source>
        <dbReference type="EMBL" id="AKQ70040.1"/>
    </source>
</evidence>
<feature type="region of interest" description="Disordered" evidence="1">
    <location>
        <begin position="1"/>
        <end position="56"/>
    </location>
</feature>
<protein>
    <submittedName>
        <fullName evidence="2">Uncharacterized protein</fullName>
    </submittedName>
</protein>
<dbReference type="PATRIC" id="fig|1297742.4.peg.7051"/>
<evidence type="ECO:0000313" key="3">
    <source>
        <dbReference type="Proteomes" id="UP000009026"/>
    </source>
</evidence>
<dbReference type="KEGG" id="mym:A176_006952"/>
<dbReference type="EMBL" id="CP012109">
    <property type="protein sequence ID" value="AKQ70040.1"/>
    <property type="molecule type" value="Genomic_DNA"/>
</dbReference>
<name>A0A0H4X902_9BACT</name>
<gene>
    <name evidence="2" type="ORF">A176_006952</name>
</gene>
<dbReference type="AlphaFoldDB" id="A0A0H4X902"/>
<sequence length="56" mass="5966">MLGAQAARRANSEAEGAAKRTGTRGRASARERTAKVRSARDLSRADFIPIHSAASR</sequence>
<evidence type="ECO:0000256" key="1">
    <source>
        <dbReference type="SAM" id="MobiDB-lite"/>
    </source>
</evidence>
<dbReference type="STRING" id="1297742.A176_006952"/>
<accession>A0A0H4X902</accession>
<organism evidence="2 3">
    <name type="scientific">Pseudomyxococcus hansupus</name>
    <dbReference type="NCBI Taxonomy" id="1297742"/>
    <lineage>
        <taxon>Bacteria</taxon>
        <taxon>Pseudomonadati</taxon>
        <taxon>Myxococcota</taxon>
        <taxon>Myxococcia</taxon>
        <taxon>Myxococcales</taxon>
        <taxon>Cystobacterineae</taxon>
        <taxon>Myxococcaceae</taxon>
        <taxon>Pseudomyxococcus</taxon>
    </lineage>
</organism>
<reference evidence="2 3" key="1">
    <citation type="journal article" date="2016" name="PLoS ONE">
        <title>Complete Genome Sequence and Comparative Genomics of a Novel Myxobacterium Myxococcus hansupus.</title>
        <authorList>
            <person name="Sharma G."/>
            <person name="Narwani T."/>
            <person name="Subramanian S."/>
        </authorList>
    </citation>
    <scope>NUCLEOTIDE SEQUENCE [LARGE SCALE GENOMIC DNA]</scope>
    <source>
        <strain evidence="3">mixupus</strain>
    </source>
</reference>